<evidence type="ECO:0000313" key="2">
    <source>
        <dbReference type="EMBL" id="TNN51314.1"/>
    </source>
</evidence>
<evidence type="ECO:0000256" key="1">
    <source>
        <dbReference type="SAM" id="MobiDB-lite"/>
    </source>
</evidence>
<comment type="caution">
    <text evidence="2">The sequence shown here is derived from an EMBL/GenBank/DDBJ whole genome shotgun (WGS) entry which is preliminary data.</text>
</comment>
<organism evidence="2 3">
    <name type="scientific">Liparis tanakae</name>
    <name type="common">Tanaka's snailfish</name>
    <dbReference type="NCBI Taxonomy" id="230148"/>
    <lineage>
        <taxon>Eukaryota</taxon>
        <taxon>Metazoa</taxon>
        <taxon>Chordata</taxon>
        <taxon>Craniata</taxon>
        <taxon>Vertebrata</taxon>
        <taxon>Euteleostomi</taxon>
        <taxon>Actinopterygii</taxon>
        <taxon>Neopterygii</taxon>
        <taxon>Teleostei</taxon>
        <taxon>Neoteleostei</taxon>
        <taxon>Acanthomorphata</taxon>
        <taxon>Eupercaria</taxon>
        <taxon>Perciformes</taxon>
        <taxon>Cottioidei</taxon>
        <taxon>Cottales</taxon>
        <taxon>Liparidae</taxon>
        <taxon>Liparis</taxon>
    </lineage>
</organism>
<evidence type="ECO:0000313" key="3">
    <source>
        <dbReference type="Proteomes" id="UP000314294"/>
    </source>
</evidence>
<feature type="region of interest" description="Disordered" evidence="1">
    <location>
        <begin position="1"/>
        <end position="90"/>
    </location>
</feature>
<feature type="compositionally biased region" description="Basic residues" evidence="1">
    <location>
        <begin position="1"/>
        <end position="10"/>
    </location>
</feature>
<reference evidence="2 3" key="1">
    <citation type="submission" date="2019-03" db="EMBL/GenBank/DDBJ databases">
        <title>First draft genome of Liparis tanakae, snailfish: a comprehensive survey of snailfish specific genes.</title>
        <authorList>
            <person name="Kim W."/>
            <person name="Song I."/>
            <person name="Jeong J.-H."/>
            <person name="Kim D."/>
            <person name="Kim S."/>
            <person name="Ryu S."/>
            <person name="Song J.Y."/>
            <person name="Lee S.K."/>
        </authorList>
    </citation>
    <scope>NUCLEOTIDE SEQUENCE [LARGE SCALE GENOMIC DNA]</scope>
    <source>
        <tissue evidence="2">Muscle</tissue>
    </source>
</reference>
<gene>
    <name evidence="2" type="ORF">EYF80_038478</name>
</gene>
<protein>
    <submittedName>
        <fullName evidence="2">Uncharacterized protein</fullName>
    </submittedName>
</protein>
<keyword evidence="3" id="KW-1185">Reference proteome</keyword>
<sequence length="90" mass="9663">MPLRDRRVHSLPRIASRLPASRLAGHGSGVLAHSSETCRMNPVPRGTPVKRSPGLLDVHSPGPPQKNCSFGDEPEPERHSDLAPVSSVSQ</sequence>
<name>A0A4Z2GF39_9TELE</name>
<dbReference type="EMBL" id="SRLO01000586">
    <property type="protein sequence ID" value="TNN51314.1"/>
    <property type="molecule type" value="Genomic_DNA"/>
</dbReference>
<dbReference type="AlphaFoldDB" id="A0A4Z2GF39"/>
<accession>A0A4Z2GF39</accession>
<proteinExistence type="predicted"/>
<dbReference type="Proteomes" id="UP000314294">
    <property type="component" value="Unassembled WGS sequence"/>
</dbReference>